<evidence type="ECO:0000256" key="1">
    <source>
        <dbReference type="SAM" id="Phobius"/>
    </source>
</evidence>
<keyword evidence="1" id="KW-0812">Transmembrane</keyword>
<dbReference type="Gene3D" id="1.20.1250.20">
    <property type="entry name" value="MFS general substrate transporter like domains"/>
    <property type="match status" value="1"/>
</dbReference>
<dbReference type="KEGG" id="spu:105444089"/>
<protein>
    <recommendedName>
        <fullName evidence="4">Major facilitator superfamily (MFS) profile domain-containing protein</fullName>
    </recommendedName>
</protein>
<dbReference type="GO" id="GO:0005886">
    <property type="term" value="C:plasma membrane"/>
    <property type="evidence" value="ECO:0000318"/>
    <property type="project" value="GO_Central"/>
</dbReference>
<reference evidence="2" key="2">
    <citation type="submission" date="2021-01" db="UniProtKB">
        <authorList>
            <consortium name="EnsemblMetazoa"/>
        </authorList>
    </citation>
    <scope>IDENTIFICATION</scope>
</reference>
<dbReference type="Pfam" id="PF07690">
    <property type="entry name" value="MFS_1"/>
    <property type="match status" value="1"/>
</dbReference>
<evidence type="ECO:0000313" key="3">
    <source>
        <dbReference type="Proteomes" id="UP000007110"/>
    </source>
</evidence>
<dbReference type="OrthoDB" id="410267at2759"/>
<keyword evidence="1" id="KW-1133">Transmembrane helix</keyword>
<proteinExistence type="predicted"/>
<dbReference type="FunFam" id="1.20.1250.20:FF:001471">
    <property type="entry name" value="Uncharacterized protein"/>
    <property type="match status" value="1"/>
</dbReference>
<feature type="transmembrane region" description="Helical" evidence="1">
    <location>
        <begin position="69"/>
        <end position="95"/>
    </location>
</feature>
<dbReference type="OMA" id="AFRVLAC"/>
<name>A0A7M7N813_STRPU</name>
<reference evidence="3" key="1">
    <citation type="submission" date="2015-02" db="EMBL/GenBank/DDBJ databases">
        <title>Genome sequencing for Strongylocentrotus purpuratus.</title>
        <authorList>
            <person name="Murali S."/>
            <person name="Liu Y."/>
            <person name="Vee V."/>
            <person name="English A."/>
            <person name="Wang M."/>
            <person name="Skinner E."/>
            <person name="Han Y."/>
            <person name="Muzny D.M."/>
            <person name="Worley K.C."/>
            <person name="Gibbs R.A."/>
        </authorList>
    </citation>
    <scope>NUCLEOTIDE SEQUENCE</scope>
</reference>
<feature type="transmembrane region" description="Helical" evidence="1">
    <location>
        <begin position="295"/>
        <end position="318"/>
    </location>
</feature>
<accession>A0A7M7N813</accession>
<feature type="transmembrane region" description="Helical" evidence="1">
    <location>
        <begin position="206"/>
        <end position="229"/>
    </location>
</feature>
<dbReference type="Proteomes" id="UP000007110">
    <property type="component" value="Unassembled WGS sequence"/>
</dbReference>
<organism evidence="2 3">
    <name type="scientific">Strongylocentrotus purpuratus</name>
    <name type="common">Purple sea urchin</name>
    <dbReference type="NCBI Taxonomy" id="7668"/>
    <lineage>
        <taxon>Eukaryota</taxon>
        <taxon>Metazoa</taxon>
        <taxon>Echinodermata</taxon>
        <taxon>Eleutherozoa</taxon>
        <taxon>Echinozoa</taxon>
        <taxon>Echinoidea</taxon>
        <taxon>Euechinoidea</taxon>
        <taxon>Echinacea</taxon>
        <taxon>Camarodonta</taxon>
        <taxon>Echinidea</taxon>
        <taxon>Strongylocentrotidae</taxon>
        <taxon>Strongylocentrotus</taxon>
    </lineage>
</organism>
<evidence type="ECO:0008006" key="4">
    <source>
        <dbReference type="Google" id="ProtNLM"/>
    </source>
</evidence>
<dbReference type="InParanoid" id="A0A7M7N813"/>
<sequence>MMLTSAVRSVWVIGALFMAAGALSSPVFQTSHVLLHEYFNHRYAAANALASTGAQAGGIVLPIVTSHVLIAYGVEGALLCLGVIFLNFVVIASLLRPIKVRVTGVEEDAIAVDTSCPVDNHPSRNINIQTRDETAGPKHKGLIKGYLLRTGSWLADVTYFQTLRAEKVYCTLILPSVFLHQIAYIGWALFMVPYVHSFGMSPSREAYLPVTGAIGGLFGRLTAGGVLYLRPKWGKRTLVSGTIISSVGLLIFGLLHSHISQFISTFLAGFGLFATFTSFYAILHDSVAKENFSGIIAFTSFIRGFGVATGGYATGLIFELTGSFAVAFRVLACMDAAILILIFSFALIKKIN</sequence>
<dbReference type="PANTHER" id="PTHR11360">
    <property type="entry name" value="MONOCARBOXYLATE TRANSPORTER"/>
    <property type="match status" value="1"/>
</dbReference>
<dbReference type="InterPro" id="IPR050327">
    <property type="entry name" value="Proton-linked_MCT"/>
</dbReference>
<dbReference type="PANTHER" id="PTHR11360:SF303">
    <property type="entry name" value="MAJOR FACILITATOR SUPERFAMILY (MFS) PROFILE DOMAIN-CONTAINING PROTEIN"/>
    <property type="match status" value="1"/>
</dbReference>
<dbReference type="GeneID" id="105444089"/>
<feature type="transmembrane region" description="Helical" evidence="1">
    <location>
        <begin position="324"/>
        <end position="348"/>
    </location>
</feature>
<evidence type="ECO:0000313" key="2">
    <source>
        <dbReference type="EnsemblMetazoa" id="XP_030832647"/>
    </source>
</evidence>
<feature type="transmembrane region" description="Helical" evidence="1">
    <location>
        <begin position="262"/>
        <end position="283"/>
    </location>
</feature>
<dbReference type="RefSeq" id="XP_030832647.1">
    <property type="nucleotide sequence ID" value="XM_030976787.1"/>
</dbReference>
<dbReference type="GO" id="GO:0008028">
    <property type="term" value="F:monocarboxylic acid transmembrane transporter activity"/>
    <property type="evidence" value="ECO:0000318"/>
    <property type="project" value="GO_Central"/>
</dbReference>
<dbReference type="AlphaFoldDB" id="A0A7M7N813"/>
<dbReference type="SUPFAM" id="SSF103473">
    <property type="entry name" value="MFS general substrate transporter"/>
    <property type="match status" value="1"/>
</dbReference>
<keyword evidence="1" id="KW-0472">Membrane</keyword>
<keyword evidence="3" id="KW-1185">Reference proteome</keyword>
<dbReference type="InterPro" id="IPR036259">
    <property type="entry name" value="MFS_trans_sf"/>
</dbReference>
<dbReference type="InterPro" id="IPR011701">
    <property type="entry name" value="MFS"/>
</dbReference>
<feature type="transmembrane region" description="Helical" evidence="1">
    <location>
        <begin position="238"/>
        <end position="256"/>
    </location>
</feature>
<feature type="transmembrane region" description="Helical" evidence="1">
    <location>
        <begin position="168"/>
        <end position="194"/>
    </location>
</feature>
<dbReference type="EnsemblMetazoa" id="XM_030976787">
    <property type="protein sequence ID" value="XP_030832647"/>
    <property type="gene ID" value="LOC105444089"/>
</dbReference>